<reference evidence="2" key="1">
    <citation type="submission" date="2016-03" db="EMBL/GenBank/DDBJ databases">
        <authorList>
            <person name="Oger P.M."/>
        </authorList>
    </citation>
    <scope>NUCLEOTIDE SEQUENCE [LARGE SCALE GENOMIC DNA]</scope>
    <source>
        <strain evidence="2">OG-1</strain>
    </source>
</reference>
<organism evidence="1 2">
    <name type="scientific">Thermococcus peptonophilus</name>
    <dbReference type="NCBI Taxonomy" id="53952"/>
    <lineage>
        <taxon>Archaea</taxon>
        <taxon>Methanobacteriati</taxon>
        <taxon>Methanobacteriota</taxon>
        <taxon>Thermococci</taxon>
        <taxon>Thermococcales</taxon>
        <taxon>Thermococcaceae</taxon>
        <taxon>Thermococcus</taxon>
    </lineage>
</organism>
<dbReference type="AlphaFoldDB" id="A0A142CT51"/>
<evidence type="ECO:0000313" key="1">
    <source>
        <dbReference type="EMBL" id="AMQ17953.1"/>
    </source>
</evidence>
<accession>A0A142CT51</accession>
<dbReference type="STRING" id="53952.A0127_01590"/>
<dbReference type="GeneID" id="27139198"/>
<protein>
    <submittedName>
        <fullName evidence="1">Uncharacterized protein</fullName>
    </submittedName>
</protein>
<sequence>MRVAIMTDNVRVYYLATKVLKEYGIPFLSLRVGERIPYDVEVVLTGEKDKVEFPVKVIVRDENFIDDLLARLEGRKRFQNVFIAIDPGDRPGVSVVADGRVIEVHRLKSPKDVEPVVGLLEKYPTAKLKVGNGAKRQRTMMLKALGEVLGHDYPIIIVNESRTTPKVGGVESSSVVDIVASINIGLREGRETTIGDVLEVKEPTKKEIEHIKRRSRELSGNITISSRLAREVALGNLTLEEAIEIHRRGRSR</sequence>
<dbReference type="KEGG" id="tpep:A0127_01590"/>
<evidence type="ECO:0000313" key="2">
    <source>
        <dbReference type="Proteomes" id="UP000073604"/>
    </source>
</evidence>
<name>A0A142CT51_9EURY</name>
<dbReference type="Proteomes" id="UP000073604">
    <property type="component" value="Chromosome"/>
</dbReference>
<proteinExistence type="predicted"/>
<gene>
    <name evidence="1" type="ORF">A0127_01590</name>
</gene>
<dbReference type="RefSeq" id="WP_062387103.1">
    <property type="nucleotide sequence ID" value="NZ_CP014750.1"/>
</dbReference>
<dbReference type="EMBL" id="CP014750">
    <property type="protein sequence ID" value="AMQ17953.1"/>
    <property type="molecule type" value="Genomic_DNA"/>
</dbReference>
<dbReference type="OrthoDB" id="17710at2157"/>
<keyword evidence="2" id="KW-1185">Reference proteome</keyword>